<proteinExistence type="predicted"/>
<keyword evidence="3" id="KW-1185">Reference proteome</keyword>
<dbReference type="PANTHER" id="PTHR21539:SF0">
    <property type="entry name" value="SAGA-ASSOCIATED FACTOR 29"/>
    <property type="match status" value="1"/>
</dbReference>
<accession>A0A9D3UW63</accession>
<dbReference type="CDD" id="cd20393">
    <property type="entry name" value="Tudor_SGF29_rpt1"/>
    <property type="match status" value="1"/>
</dbReference>
<dbReference type="EMBL" id="JAIQCV010000009">
    <property type="protein sequence ID" value="KAH1063571.1"/>
    <property type="molecule type" value="Genomic_DNA"/>
</dbReference>
<dbReference type="Pfam" id="PF07039">
    <property type="entry name" value="SGF29_Tudor"/>
    <property type="match status" value="1"/>
</dbReference>
<feature type="non-terminal residue" evidence="2">
    <location>
        <position position="154"/>
    </location>
</feature>
<name>A0A9D3UW63_9ROSI</name>
<evidence type="ECO:0000313" key="3">
    <source>
        <dbReference type="Proteomes" id="UP000828251"/>
    </source>
</evidence>
<dbReference type="OrthoDB" id="10265994at2759"/>
<dbReference type="InterPro" id="IPR037802">
    <property type="entry name" value="SGF29"/>
</dbReference>
<evidence type="ECO:0000313" key="2">
    <source>
        <dbReference type="EMBL" id="KAH1063571.1"/>
    </source>
</evidence>
<feature type="domain" description="SGF29 C-terminal" evidence="1">
    <location>
        <begin position="38"/>
        <end position="154"/>
    </location>
</feature>
<dbReference type="PROSITE" id="PS51518">
    <property type="entry name" value="SGF29_C"/>
    <property type="match status" value="1"/>
</dbReference>
<dbReference type="AlphaFoldDB" id="A0A9D3UW63"/>
<sequence>MRVLKLPICIADGKQIADGNDQKRKRMKSDSDISRLSPTIWSYIEACVAARVTSDAEKDEWSVVKVINFDEKKKEFEVLDEEPGDDEEKYKLSASCIIPFPKRNDPSSTQEFPAGRNVLAVYPGTTTLYKAIVISTPRKSLMMMMKTEPCHRGR</sequence>
<protein>
    <recommendedName>
        <fullName evidence="1">SGF29 C-terminal domain-containing protein</fullName>
    </recommendedName>
</protein>
<dbReference type="Gene3D" id="2.30.30.140">
    <property type="match status" value="2"/>
</dbReference>
<organism evidence="2 3">
    <name type="scientific">Gossypium stocksii</name>
    <dbReference type="NCBI Taxonomy" id="47602"/>
    <lineage>
        <taxon>Eukaryota</taxon>
        <taxon>Viridiplantae</taxon>
        <taxon>Streptophyta</taxon>
        <taxon>Embryophyta</taxon>
        <taxon>Tracheophyta</taxon>
        <taxon>Spermatophyta</taxon>
        <taxon>Magnoliopsida</taxon>
        <taxon>eudicotyledons</taxon>
        <taxon>Gunneridae</taxon>
        <taxon>Pentapetalae</taxon>
        <taxon>rosids</taxon>
        <taxon>malvids</taxon>
        <taxon>Malvales</taxon>
        <taxon>Malvaceae</taxon>
        <taxon>Malvoideae</taxon>
        <taxon>Gossypium</taxon>
    </lineage>
</organism>
<reference evidence="2 3" key="1">
    <citation type="journal article" date="2021" name="Plant Biotechnol. J.">
        <title>Multi-omics assisted identification of the key and species-specific regulatory components of drought-tolerant mechanisms in Gossypium stocksii.</title>
        <authorList>
            <person name="Yu D."/>
            <person name="Ke L."/>
            <person name="Zhang D."/>
            <person name="Wu Y."/>
            <person name="Sun Y."/>
            <person name="Mei J."/>
            <person name="Sun J."/>
            <person name="Sun Y."/>
        </authorList>
    </citation>
    <scope>NUCLEOTIDE SEQUENCE [LARGE SCALE GENOMIC DNA]</scope>
    <source>
        <strain evidence="3">cv. E1</strain>
        <tissue evidence="2">Leaf</tissue>
    </source>
</reference>
<dbReference type="InterPro" id="IPR010750">
    <property type="entry name" value="SGF29_tudor-like_dom"/>
</dbReference>
<dbReference type="GO" id="GO:0000124">
    <property type="term" value="C:SAGA complex"/>
    <property type="evidence" value="ECO:0007669"/>
    <property type="project" value="InterPro"/>
</dbReference>
<evidence type="ECO:0000259" key="1">
    <source>
        <dbReference type="PROSITE" id="PS51518"/>
    </source>
</evidence>
<dbReference type="InterPro" id="IPR047288">
    <property type="entry name" value="Tudor_SGF29_rpt1"/>
</dbReference>
<dbReference type="PANTHER" id="PTHR21539">
    <property type="entry name" value="SAGA-ASSOCIATED FACTOR 29"/>
    <property type="match status" value="1"/>
</dbReference>
<comment type="caution">
    <text evidence="2">The sequence shown here is derived from an EMBL/GenBank/DDBJ whole genome shotgun (WGS) entry which is preliminary data.</text>
</comment>
<dbReference type="Proteomes" id="UP000828251">
    <property type="component" value="Unassembled WGS sequence"/>
</dbReference>
<gene>
    <name evidence="2" type="ORF">J1N35_028558</name>
</gene>